<keyword evidence="2 6" id="KW-0732">Signal</keyword>
<dbReference type="CDD" id="cd00118">
    <property type="entry name" value="LysM"/>
    <property type="match status" value="1"/>
</dbReference>
<feature type="region of interest" description="Disordered" evidence="4">
    <location>
        <begin position="121"/>
        <end position="144"/>
    </location>
</feature>
<evidence type="ECO:0000256" key="1">
    <source>
        <dbReference type="ARBA" id="ARBA00022669"/>
    </source>
</evidence>
<keyword evidence="5" id="KW-0812">Transmembrane</keyword>
<feature type="region of interest" description="Disordered" evidence="4">
    <location>
        <begin position="210"/>
        <end position="248"/>
    </location>
</feature>
<evidence type="ECO:0000256" key="3">
    <source>
        <dbReference type="ARBA" id="ARBA00023026"/>
    </source>
</evidence>
<evidence type="ECO:0008006" key="9">
    <source>
        <dbReference type="Google" id="ProtNLM"/>
    </source>
</evidence>
<keyword evidence="1" id="KW-0147">Chitin-binding</keyword>
<dbReference type="PANTHER" id="PTHR34997">
    <property type="entry name" value="AM15"/>
    <property type="match status" value="1"/>
</dbReference>
<feature type="signal peptide" evidence="6">
    <location>
        <begin position="1"/>
        <end position="27"/>
    </location>
</feature>
<keyword evidence="8" id="KW-1185">Reference proteome</keyword>
<evidence type="ECO:0000256" key="6">
    <source>
        <dbReference type="SAM" id="SignalP"/>
    </source>
</evidence>
<feature type="chain" id="PRO_5043407208" description="LysM domain-containing protein" evidence="6">
    <location>
        <begin position="28"/>
        <end position="357"/>
    </location>
</feature>
<organism evidence="7 8">
    <name type="scientific">Orbilia ellipsospora</name>
    <dbReference type="NCBI Taxonomy" id="2528407"/>
    <lineage>
        <taxon>Eukaryota</taxon>
        <taxon>Fungi</taxon>
        <taxon>Dikarya</taxon>
        <taxon>Ascomycota</taxon>
        <taxon>Pezizomycotina</taxon>
        <taxon>Orbiliomycetes</taxon>
        <taxon>Orbiliales</taxon>
        <taxon>Orbiliaceae</taxon>
        <taxon>Orbilia</taxon>
    </lineage>
</organism>
<gene>
    <name evidence="7" type="ORF">TWF694_006454</name>
</gene>
<keyword evidence="5" id="KW-0472">Membrane</keyword>
<dbReference type="InterPro" id="IPR036779">
    <property type="entry name" value="LysM_dom_sf"/>
</dbReference>
<name>A0AAV9XLN7_9PEZI</name>
<dbReference type="Proteomes" id="UP001365542">
    <property type="component" value="Unassembled WGS sequence"/>
</dbReference>
<keyword evidence="5" id="KW-1133">Transmembrane helix</keyword>
<sequence>MWLKAASIRIIYALFFTVISIISFTNAQNGTPTTSTAAATSPIVTPSPIQSGQPDNCIGWRYVFPTDTCDNLVTRFAQYGLTPETLIEWNPAIGPNCTGLIPKYFICVRLTDSDVAVSAPATTPSVAPTSTTPTSTITTPSPIQSGQPSNCVGWAFVRPTDDCDSLIKRYYSATYITRELLLEWNPAIAPNCTLTRGTFVCVQIPGSAPKLPTPTPTAGGLSSSTSGTQPSGTSSSSSPLSTDAPAPSNSRTGIIVGSVIGGVAVVALGSLFALWLVIRERRKRDLRPPSPPPKPHDRFVWETHEHAGFNQEGQFVKETRNVFVELPVHETARRGELPGGYEAPRPELSANVHLLSG</sequence>
<feature type="compositionally biased region" description="Low complexity" evidence="4">
    <location>
        <begin position="121"/>
        <end position="143"/>
    </location>
</feature>
<dbReference type="EMBL" id="JAVHJO010000002">
    <property type="protein sequence ID" value="KAK6542502.1"/>
    <property type="molecule type" value="Genomic_DNA"/>
</dbReference>
<evidence type="ECO:0000313" key="7">
    <source>
        <dbReference type="EMBL" id="KAK6542502.1"/>
    </source>
</evidence>
<keyword evidence="3" id="KW-0843">Virulence</keyword>
<evidence type="ECO:0000313" key="8">
    <source>
        <dbReference type="Proteomes" id="UP001365542"/>
    </source>
</evidence>
<evidence type="ECO:0000256" key="4">
    <source>
        <dbReference type="SAM" id="MobiDB-lite"/>
    </source>
</evidence>
<evidence type="ECO:0000256" key="2">
    <source>
        <dbReference type="ARBA" id="ARBA00022729"/>
    </source>
</evidence>
<dbReference type="GO" id="GO:0008061">
    <property type="term" value="F:chitin binding"/>
    <property type="evidence" value="ECO:0007669"/>
    <property type="project" value="UniProtKB-KW"/>
</dbReference>
<feature type="compositionally biased region" description="Low complexity" evidence="4">
    <location>
        <begin position="216"/>
        <end position="248"/>
    </location>
</feature>
<protein>
    <recommendedName>
        <fullName evidence="9">LysM domain-containing protein</fullName>
    </recommendedName>
</protein>
<feature type="transmembrane region" description="Helical" evidence="5">
    <location>
        <begin position="254"/>
        <end position="278"/>
    </location>
</feature>
<dbReference type="InterPro" id="IPR018392">
    <property type="entry name" value="LysM"/>
</dbReference>
<comment type="caution">
    <text evidence="7">The sequence shown here is derived from an EMBL/GenBank/DDBJ whole genome shotgun (WGS) entry which is preliminary data.</text>
</comment>
<reference evidence="7 8" key="1">
    <citation type="submission" date="2019-10" db="EMBL/GenBank/DDBJ databases">
        <authorList>
            <person name="Palmer J.M."/>
        </authorList>
    </citation>
    <scope>NUCLEOTIDE SEQUENCE [LARGE SCALE GENOMIC DNA]</scope>
    <source>
        <strain evidence="7 8">TWF694</strain>
    </source>
</reference>
<dbReference type="Gene3D" id="3.10.350.10">
    <property type="entry name" value="LysM domain"/>
    <property type="match status" value="2"/>
</dbReference>
<dbReference type="InterPro" id="IPR052210">
    <property type="entry name" value="LysM1-like"/>
</dbReference>
<accession>A0AAV9XLN7</accession>
<evidence type="ECO:0000256" key="5">
    <source>
        <dbReference type="SAM" id="Phobius"/>
    </source>
</evidence>
<dbReference type="PANTHER" id="PTHR34997:SF2">
    <property type="entry name" value="LYSM DOMAIN-CONTAINING PROTEIN-RELATED"/>
    <property type="match status" value="1"/>
</dbReference>
<proteinExistence type="predicted"/>
<dbReference type="CDD" id="cd12087">
    <property type="entry name" value="TM_EGFR-like"/>
    <property type="match status" value="1"/>
</dbReference>
<dbReference type="AlphaFoldDB" id="A0AAV9XLN7"/>